<dbReference type="NCBIfam" id="TIGR00456">
    <property type="entry name" value="argS"/>
    <property type="match status" value="1"/>
</dbReference>
<dbReference type="Pfam" id="PF03485">
    <property type="entry name" value="Arg_tRNA_synt_N"/>
    <property type="match status" value="1"/>
</dbReference>
<gene>
    <name evidence="8 13" type="primary">argS</name>
    <name evidence="13" type="ORF">CUN48_02245</name>
</gene>
<keyword evidence="5 8" id="KW-0648">Protein biosynthesis</keyword>
<dbReference type="GO" id="GO:0005737">
    <property type="term" value="C:cytoplasm"/>
    <property type="evidence" value="ECO:0007669"/>
    <property type="project" value="UniProtKB-SubCell"/>
</dbReference>
<feature type="region of interest" description="Disordered" evidence="10">
    <location>
        <begin position="358"/>
        <end position="379"/>
    </location>
</feature>
<name>A0A2M8QFY8_9CHLR</name>
<dbReference type="Pfam" id="PF00750">
    <property type="entry name" value="tRNA-synt_1d"/>
    <property type="match status" value="1"/>
</dbReference>
<evidence type="ECO:0000256" key="10">
    <source>
        <dbReference type="SAM" id="MobiDB-lite"/>
    </source>
</evidence>
<evidence type="ECO:0000256" key="4">
    <source>
        <dbReference type="ARBA" id="ARBA00022840"/>
    </source>
</evidence>
<dbReference type="PANTHER" id="PTHR11956">
    <property type="entry name" value="ARGINYL-TRNA SYNTHETASE"/>
    <property type="match status" value="1"/>
</dbReference>
<evidence type="ECO:0000256" key="5">
    <source>
        <dbReference type="ARBA" id="ARBA00022917"/>
    </source>
</evidence>
<evidence type="ECO:0000256" key="7">
    <source>
        <dbReference type="ARBA" id="ARBA00049339"/>
    </source>
</evidence>
<reference evidence="13 14" key="1">
    <citation type="submission" date="2017-11" db="EMBL/GenBank/DDBJ databases">
        <title>Evolution of Phototrophy in the Chloroflexi Phylum Driven by Horizontal Gene Transfer.</title>
        <authorList>
            <person name="Ward L.M."/>
            <person name="Hemp J."/>
            <person name="Shih P.M."/>
            <person name="Mcglynn S.E."/>
            <person name="Fischer W."/>
        </authorList>
    </citation>
    <scope>NUCLEOTIDE SEQUENCE [LARGE SCALE GENOMIC DNA]</scope>
    <source>
        <strain evidence="13">JP3_7</strain>
    </source>
</reference>
<dbReference type="SUPFAM" id="SSF52374">
    <property type="entry name" value="Nucleotidylyl transferase"/>
    <property type="match status" value="1"/>
</dbReference>
<sequence>MRGQPMRAGRADAAAGAHHERGAAGQVEHPTIVEGWGCHRRQVNTRDAWLKSSVVRIRAYRAAAMIRDHLIRCIADAIGRAQQAGELPDCAIPAIAVEHPRQPEMGDYATNVAMQLARGAKMSPATIAETIARHLRAMPSAPFSVEVAQGFINFRLTPAYLSQQVDVILERGARWGEIDLGRGRKAQVEHGSANPTGYATIGTGRNVVVGDTLANTLEAAGYQVHREWYINDAGSQVRVFGASVYARYAQALGVDEPMPERGYLGEDVQEVARLIAEREGDKYLRLPKDEAVRALGRLGIEAVMANIKRTLARLNIRYDNFFSEKSLWTSGLGHEMIERLRAKGLVIEHDGALWFSEDGSPIRSGQGQRRTDEEYAADKDESGRALPVQAVLIRSPKVIHDPEERPTYFASDIPYMWHKVMLRGFNPAIYVWGEDHQADAPRLHAAARALGLPEGSIRILIYRFITLLRSGQEVRMGKRKGNALLIDDVVDEIGPDAFRYIMLSRSVDTKFTFDLDVLKEQNEKNPVYYVQYGHARICAIERKAAEENWGVAIGDPGSHPAPSAYCYEHPAEQALIRKLLQLPEIVELVATTLQPHHYTTYAREVTQAFSKFYEECRIKGSPPEVARARMRLARAAQLTLAKTLKLMGMSAPERM</sequence>
<keyword evidence="4 8" id="KW-0067">ATP-binding</keyword>
<evidence type="ECO:0000259" key="11">
    <source>
        <dbReference type="SMART" id="SM00836"/>
    </source>
</evidence>
<evidence type="ECO:0000313" key="14">
    <source>
        <dbReference type="Proteomes" id="UP000230790"/>
    </source>
</evidence>
<keyword evidence="3 8" id="KW-0547">Nucleotide-binding</keyword>
<dbReference type="AlphaFoldDB" id="A0A2M8QFY8"/>
<dbReference type="GO" id="GO:0004814">
    <property type="term" value="F:arginine-tRNA ligase activity"/>
    <property type="evidence" value="ECO:0007669"/>
    <property type="project" value="UniProtKB-UniRule"/>
</dbReference>
<keyword evidence="2 8" id="KW-0436">Ligase</keyword>
<dbReference type="Pfam" id="PF05746">
    <property type="entry name" value="DALR_1"/>
    <property type="match status" value="1"/>
</dbReference>
<keyword evidence="6 8" id="KW-0030">Aminoacyl-tRNA synthetase</keyword>
<dbReference type="GO" id="GO:0005524">
    <property type="term" value="F:ATP binding"/>
    <property type="evidence" value="ECO:0007669"/>
    <property type="project" value="UniProtKB-UniRule"/>
</dbReference>
<proteinExistence type="inferred from homology"/>
<dbReference type="PRINTS" id="PR01038">
    <property type="entry name" value="TRNASYNTHARG"/>
</dbReference>
<dbReference type="SMART" id="SM00836">
    <property type="entry name" value="DALR_1"/>
    <property type="match status" value="1"/>
</dbReference>
<dbReference type="FunFam" id="1.10.730.10:FF:000006">
    <property type="entry name" value="Arginyl-tRNA synthetase 2, mitochondrial"/>
    <property type="match status" value="1"/>
</dbReference>
<dbReference type="InterPro" id="IPR014729">
    <property type="entry name" value="Rossmann-like_a/b/a_fold"/>
</dbReference>
<dbReference type="Gene3D" id="3.40.50.620">
    <property type="entry name" value="HUPs"/>
    <property type="match status" value="1"/>
</dbReference>
<keyword evidence="8" id="KW-0963">Cytoplasm</keyword>
<dbReference type="InterPro" id="IPR035684">
    <property type="entry name" value="ArgRS_core"/>
</dbReference>
<dbReference type="InterPro" id="IPR009080">
    <property type="entry name" value="tRNAsynth_Ia_anticodon-bd"/>
</dbReference>
<dbReference type="HAMAP" id="MF_00123">
    <property type="entry name" value="Arg_tRNA_synth"/>
    <property type="match status" value="1"/>
</dbReference>
<feature type="region of interest" description="Disordered" evidence="10">
    <location>
        <begin position="1"/>
        <end position="25"/>
    </location>
</feature>
<dbReference type="EC" id="6.1.1.19" evidence="8"/>
<dbReference type="GO" id="GO:0006420">
    <property type="term" value="P:arginyl-tRNA aminoacylation"/>
    <property type="evidence" value="ECO:0007669"/>
    <property type="project" value="UniProtKB-UniRule"/>
</dbReference>
<comment type="caution">
    <text evidence="8">Lacks conserved residue(s) required for the propagation of feature annotation.</text>
</comment>
<evidence type="ECO:0000313" key="13">
    <source>
        <dbReference type="EMBL" id="PJF48694.1"/>
    </source>
</evidence>
<protein>
    <recommendedName>
        <fullName evidence="8">Arginine--tRNA ligase</fullName>
        <ecNumber evidence="8">6.1.1.19</ecNumber>
    </recommendedName>
    <alternativeName>
        <fullName evidence="8">Arginyl-tRNA synthetase</fullName>
        <shortName evidence="8">ArgRS</shortName>
    </alternativeName>
</protein>
<dbReference type="InterPro" id="IPR008909">
    <property type="entry name" value="DALR_anticod-bd"/>
</dbReference>
<comment type="subcellular location">
    <subcellularLocation>
        <location evidence="8">Cytoplasm</location>
    </subcellularLocation>
</comment>
<evidence type="ECO:0000256" key="9">
    <source>
        <dbReference type="RuleBase" id="RU363038"/>
    </source>
</evidence>
<feature type="domain" description="DALR anticodon binding" evidence="11">
    <location>
        <begin position="530"/>
        <end position="655"/>
    </location>
</feature>
<comment type="catalytic activity">
    <reaction evidence="7 8">
        <text>tRNA(Arg) + L-arginine + ATP = L-arginyl-tRNA(Arg) + AMP + diphosphate</text>
        <dbReference type="Rhea" id="RHEA:20301"/>
        <dbReference type="Rhea" id="RHEA-COMP:9658"/>
        <dbReference type="Rhea" id="RHEA-COMP:9673"/>
        <dbReference type="ChEBI" id="CHEBI:30616"/>
        <dbReference type="ChEBI" id="CHEBI:32682"/>
        <dbReference type="ChEBI" id="CHEBI:33019"/>
        <dbReference type="ChEBI" id="CHEBI:78442"/>
        <dbReference type="ChEBI" id="CHEBI:78513"/>
        <dbReference type="ChEBI" id="CHEBI:456215"/>
        <dbReference type="EC" id="6.1.1.19"/>
    </reaction>
</comment>
<dbReference type="PANTHER" id="PTHR11956:SF5">
    <property type="entry name" value="ARGININE--TRNA LIGASE, CYTOPLASMIC"/>
    <property type="match status" value="1"/>
</dbReference>
<dbReference type="Proteomes" id="UP000230790">
    <property type="component" value="Unassembled WGS sequence"/>
</dbReference>
<dbReference type="SUPFAM" id="SSF55190">
    <property type="entry name" value="Arginyl-tRNA synthetase (ArgRS), N-terminal 'additional' domain"/>
    <property type="match status" value="1"/>
</dbReference>
<feature type="compositionally biased region" description="Basic and acidic residues" evidence="10">
    <location>
        <begin position="369"/>
        <end position="379"/>
    </location>
</feature>
<dbReference type="Gene3D" id="3.30.1360.70">
    <property type="entry name" value="Arginyl tRNA synthetase N-terminal domain"/>
    <property type="match status" value="1"/>
</dbReference>
<evidence type="ECO:0000259" key="12">
    <source>
        <dbReference type="SMART" id="SM01016"/>
    </source>
</evidence>
<accession>A0A2M8QFY8</accession>
<dbReference type="InterPro" id="IPR001278">
    <property type="entry name" value="Arg-tRNA-ligase"/>
</dbReference>
<evidence type="ECO:0000256" key="3">
    <source>
        <dbReference type="ARBA" id="ARBA00022741"/>
    </source>
</evidence>
<comment type="similarity">
    <text evidence="1 8 9">Belongs to the class-I aminoacyl-tRNA synthetase family.</text>
</comment>
<evidence type="ECO:0000256" key="2">
    <source>
        <dbReference type="ARBA" id="ARBA00022598"/>
    </source>
</evidence>
<dbReference type="EMBL" id="PGTN01000008">
    <property type="protein sequence ID" value="PJF48694.1"/>
    <property type="molecule type" value="Genomic_DNA"/>
</dbReference>
<evidence type="ECO:0000256" key="8">
    <source>
        <dbReference type="HAMAP-Rule" id="MF_00123"/>
    </source>
</evidence>
<feature type="compositionally biased region" description="Low complexity" evidence="10">
    <location>
        <begin position="7"/>
        <end position="16"/>
    </location>
</feature>
<organism evidence="13 14">
    <name type="scientific">Candidatus Thermofonsia Clade 3 bacterium</name>
    <dbReference type="NCBI Taxonomy" id="2364212"/>
    <lineage>
        <taxon>Bacteria</taxon>
        <taxon>Bacillati</taxon>
        <taxon>Chloroflexota</taxon>
        <taxon>Candidatus Thermofontia</taxon>
        <taxon>Candidatus Thermofonsia Clade 3</taxon>
    </lineage>
</organism>
<dbReference type="Gene3D" id="1.10.730.10">
    <property type="entry name" value="Isoleucyl-tRNA Synthetase, Domain 1"/>
    <property type="match status" value="1"/>
</dbReference>
<comment type="caution">
    <text evidence="13">The sequence shown here is derived from an EMBL/GenBank/DDBJ whole genome shotgun (WGS) entry which is preliminary data.</text>
</comment>
<dbReference type="InterPro" id="IPR005148">
    <property type="entry name" value="Arg-tRNA-synth_N"/>
</dbReference>
<evidence type="ECO:0000256" key="6">
    <source>
        <dbReference type="ARBA" id="ARBA00023146"/>
    </source>
</evidence>
<evidence type="ECO:0000256" key="1">
    <source>
        <dbReference type="ARBA" id="ARBA00005594"/>
    </source>
</evidence>
<feature type="domain" description="Arginyl tRNA synthetase N-terminal" evidence="12">
    <location>
        <begin position="68"/>
        <end position="156"/>
    </location>
</feature>
<dbReference type="SUPFAM" id="SSF47323">
    <property type="entry name" value="Anticodon-binding domain of a subclass of class I aminoacyl-tRNA synthetases"/>
    <property type="match status" value="1"/>
</dbReference>
<dbReference type="InterPro" id="IPR036695">
    <property type="entry name" value="Arg-tRNA-synth_N_sf"/>
</dbReference>
<comment type="subunit">
    <text evidence="8">Monomer.</text>
</comment>
<dbReference type="SMART" id="SM01016">
    <property type="entry name" value="Arg_tRNA_synt_N"/>
    <property type="match status" value="1"/>
</dbReference>